<dbReference type="Gene3D" id="3.90.1670.10">
    <property type="entry name" value="FdhE-like domain"/>
    <property type="match status" value="1"/>
</dbReference>
<feature type="domain" description="FdhE central" evidence="1">
    <location>
        <begin position="156"/>
        <end position="189"/>
    </location>
</feature>
<evidence type="ECO:0000313" key="3">
    <source>
        <dbReference type="Proteomes" id="UP000282654"/>
    </source>
</evidence>
<evidence type="ECO:0000313" key="2">
    <source>
        <dbReference type="EMBL" id="RPF49744.1"/>
    </source>
</evidence>
<keyword evidence="3" id="KW-1185">Reference proteome</keyword>
<dbReference type="Pfam" id="PF24859">
    <property type="entry name" value="FdhE_central"/>
    <property type="match status" value="1"/>
</dbReference>
<name>A0A3N5AXK6_9THEO</name>
<protein>
    <submittedName>
        <fullName evidence="2">FdhE protein</fullName>
    </submittedName>
</protein>
<reference evidence="2 3" key="1">
    <citation type="submission" date="2018-11" db="EMBL/GenBank/DDBJ databases">
        <title>Genomic Encyclopedia of Type Strains, Phase IV (KMG-IV): sequencing the most valuable type-strain genomes for metagenomic binning, comparative biology and taxonomic classification.</title>
        <authorList>
            <person name="Goeker M."/>
        </authorList>
    </citation>
    <scope>NUCLEOTIDE SEQUENCE [LARGE SCALE GENOMIC DNA]</scope>
    <source>
        <strain evidence="2 3">DSM 102936</strain>
    </source>
</reference>
<dbReference type="Proteomes" id="UP000282654">
    <property type="component" value="Unassembled WGS sequence"/>
</dbReference>
<dbReference type="GO" id="GO:0051604">
    <property type="term" value="P:protein maturation"/>
    <property type="evidence" value="ECO:0007669"/>
    <property type="project" value="TreeGrafter"/>
</dbReference>
<dbReference type="SUPFAM" id="SSF144020">
    <property type="entry name" value="FdhE-like"/>
    <property type="match status" value="1"/>
</dbReference>
<dbReference type="RefSeq" id="WP_123927686.1">
    <property type="nucleotide sequence ID" value="NZ_RKRE01000001.1"/>
</dbReference>
<comment type="caution">
    <text evidence="2">The sequence shown here is derived from an EMBL/GenBank/DDBJ whole genome shotgun (WGS) entry which is preliminary data.</text>
</comment>
<accession>A0A3N5AXK6</accession>
<dbReference type="InterPro" id="IPR056797">
    <property type="entry name" value="FdhE_central"/>
</dbReference>
<proteinExistence type="predicted"/>
<dbReference type="InterPro" id="IPR006452">
    <property type="entry name" value="Formate_DH_accessory"/>
</dbReference>
<dbReference type="EMBL" id="RKRE01000001">
    <property type="protein sequence ID" value="RPF49744.1"/>
    <property type="molecule type" value="Genomic_DNA"/>
</dbReference>
<dbReference type="PANTHER" id="PTHR37689:SF1">
    <property type="entry name" value="PROTEIN FDHE"/>
    <property type="match status" value="1"/>
</dbReference>
<dbReference type="InterPro" id="IPR024064">
    <property type="entry name" value="FdhE-like_sf"/>
</dbReference>
<evidence type="ECO:0000259" key="1">
    <source>
        <dbReference type="Pfam" id="PF24859"/>
    </source>
</evidence>
<dbReference type="PANTHER" id="PTHR37689">
    <property type="entry name" value="PROTEIN FDHE"/>
    <property type="match status" value="1"/>
</dbReference>
<dbReference type="AlphaFoldDB" id="A0A3N5AXK6"/>
<organism evidence="2 3">
    <name type="scientific">Thermodesulfitimonas autotrophica</name>
    <dbReference type="NCBI Taxonomy" id="1894989"/>
    <lineage>
        <taxon>Bacteria</taxon>
        <taxon>Bacillati</taxon>
        <taxon>Bacillota</taxon>
        <taxon>Clostridia</taxon>
        <taxon>Thermoanaerobacterales</taxon>
        <taxon>Thermoanaerobacteraceae</taxon>
        <taxon>Thermodesulfitimonas</taxon>
    </lineage>
</organism>
<dbReference type="CDD" id="cd16341">
    <property type="entry name" value="FdhE"/>
    <property type="match status" value="1"/>
</dbReference>
<sequence length="266" mass="29937">MGARELTFPPRLSACYREIEKITLSATAVRVNEAALSSWDRRQTLLTFAPPTIDTEEFLRVSSAVFDLLGTGLPELREKFAALKANLPASPGAREGLVEALLRRDPRAFTFLEGQVQVPADFFAFAFSHVLRLFLGAFAKRVWEQVAVDCWGRGECPVCGNKPNFARIDPGGKRYLYCGLCGTEWRFVRGCCPFCGNTNPDGLGFYLFEEGAYRLETCARCRGYLKTFDQRKKKKDALSLFWEDIRTVPLDLTAMRLGFVNRAFSV</sequence>
<gene>
    <name evidence="2" type="ORF">EDD75_0564</name>
</gene>
<dbReference type="GO" id="GO:0008199">
    <property type="term" value="F:ferric iron binding"/>
    <property type="evidence" value="ECO:0007669"/>
    <property type="project" value="TreeGrafter"/>
</dbReference>
<dbReference type="OrthoDB" id="9811074at2"/>
<dbReference type="GO" id="GO:0005829">
    <property type="term" value="C:cytosol"/>
    <property type="evidence" value="ECO:0007669"/>
    <property type="project" value="TreeGrafter"/>
</dbReference>